<dbReference type="EMBL" id="REGN01002550">
    <property type="protein sequence ID" value="RNA27384.1"/>
    <property type="molecule type" value="Genomic_DNA"/>
</dbReference>
<accession>A0A3M7RUX7</accession>
<organism evidence="1 2">
    <name type="scientific">Brachionus plicatilis</name>
    <name type="common">Marine rotifer</name>
    <name type="synonym">Brachionus muelleri</name>
    <dbReference type="NCBI Taxonomy" id="10195"/>
    <lineage>
        <taxon>Eukaryota</taxon>
        <taxon>Metazoa</taxon>
        <taxon>Spiralia</taxon>
        <taxon>Gnathifera</taxon>
        <taxon>Rotifera</taxon>
        <taxon>Eurotatoria</taxon>
        <taxon>Monogononta</taxon>
        <taxon>Pseudotrocha</taxon>
        <taxon>Ploima</taxon>
        <taxon>Brachionidae</taxon>
        <taxon>Brachionus</taxon>
    </lineage>
</organism>
<dbReference type="Proteomes" id="UP000276133">
    <property type="component" value="Unassembled WGS sequence"/>
</dbReference>
<reference evidence="1 2" key="1">
    <citation type="journal article" date="2018" name="Sci. Rep.">
        <title>Genomic signatures of local adaptation to the degree of environmental predictability in rotifers.</title>
        <authorList>
            <person name="Franch-Gras L."/>
            <person name="Hahn C."/>
            <person name="Garcia-Roger E.M."/>
            <person name="Carmona M.J."/>
            <person name="Serra M."/>
            <person name="Gomez A."/>
        </authorList>
    </citation>
    <scope>NUCLEOTIDE SEQUENCE [LARGE SCALE GENOMIC DNA]</scope>
    <source>
        <strain evidence="1">HYR1</strain>
    </source>
</reference>
<feature type="non-terminal residue" evidence="1">
    <location>
        <position position="117"/>
    </location>
</feature>
<gene>
    <name evidence="1" type="ORF">BpHYR1_002591</name>
</gene>
<comment type="caution">
    <text evidence="1">The sequence shown here is derived from an EMBL/GenBank/DDBJ whole genome shotgun (WGS) entry which is preliminary data.</text>
</comment>
<dbReference type="AlphaFoldDB" id="A0A3M7RUX7"/>
<evidence type="ECO:0000313" key="1">
    <source>
        <dbReference type="EMBL" id="RNA27384.1"/>
    </source>
</evidence>
<sequence length="117" mass="13549">MLFNDVINHLGCIEKPSVIKKNGSRDDSQAELHNADNETVSLSNRKNATREELMEMFKQLLRRHETRILCLPAMCVKKKIRTDFKHSSSCTTYSVDLDLNQLNYSRRPVARLDARLD</sequence>
<proteinExistence type="predicted"/>
<evidence type="ECO:0000313" key="2">
    <source>
        <dbReference type="Proteomes" id="UP000276133"/>
    </source>
</evidence>
<name>A0A3M7RUX7_BRAPC</name>
<keyword evidence="2" id="KW-1185">Reference proteome</keyword>
<protein>
    <submittedName>
        <fullName evidence="1">Uncharacterized protein</fullName>
    </submittedName>
</protein>